<dbReference type="AlphaFoldDB" id="C0EIF2"/>
<dbReference type="EMBL" id="ACEC01000126">
    <property type="protein sequence ID" value="EEG28748.1"/>
    <property type="molecule type" value="Genomic_DNA"/>
</dbReference>
<protein>
    <submittedName>
        <fullName evidence="1">Uncharacterized protein</fullName>
    </submittedName>
</protein>
<reference evidence="1 2" key="2">
    <citation type="submission" date="2009-02" db="EMBL/GenBank/DDBJ databases">
        <title>Draft genome sequence of Clostridium methylpentosum (DSM 5476).</title>
        <authorList>
            <person name="Sudarsanam P."/>
            <person name="Ley R."/>
            <person name="Guruge J."/>
            <person name="Turnbaugh P.J."/>
            <person name="Mahowald M."/>
            <person name="Liep D."/>
            <person name="Gordon J."/>
        </authorList>
    </citation>
    <scope>NUCLEOTIDE SEQUENCE [LARGE SCALE GENOMIC DNA]</scope>
    <source>
        <strain evidence="1 2">DSM 5476</strain>
    </source>
</reference>
<keyword evidence="2" id="KW-1185">Reference proteome</keyword>
<dbReference type="HOGENOM" id="CLU_3182118_0_0_9"/>
<organism evidence="1 2">
    <name type="scientific">[Clostridium] methylpentosum DSM 5476</name>
    <dbReference type="NCBI Taxonomy" id="537013"/>
    <lineage>
        <taxon>Bacteria</taxon>
        <taxon>Bacillati</taxon>
        <taxon>Bacillota</taxon>
        <taxon>Clostridia</taxon>
        <taxon>Eubacteriales</taxon>
        <taxon>Oscillospiraceae</taxon>
        <taxon>Oscillospiraceae incertae sedis</taxon>
    </lineage>
</organism>
<reference evidence="1 2" key="1">
    <citation type="submission" date="2009-01" db="EMBL/GenBank/DDBJ databases">
        <authorList>
            <person name="Fulton L."/>
            <person name="Clifton S."/>
            <person name="Fulton B."/>
            <person name="Xu J."/>
            <person name="Minx P."/>
            <person name="Pepin K.H."/>
            <person name="Johnson M."/>
            <person name="Bhonagiri V."/>
            <person name="Nash W.E."/>
            <person name="Mardis E.R."/>
            <person name="Wilson R.K."/>
        </authorList>
    </citation>
    <scope>NUCLEOTIDE SEQUENCE [LARGE SCALE GENOMIC DNA]</scope>
    <source>
        <strain evidence="1 2">DSM 5476</strain>
    </source>
</reference>
<name>C0EIF2_9FIRM</name>
<gene>
    <name evidence="1" type="ORF">CLOSTMETH_03647</name>
</gene>
<accession>C0EIF2</accession>
<dbReference type="Proteomes" id="UP000003340">
    <property type="component" value="Unassembled WGS sequence"/>
</dbReference>
<comment type="caution">
    <text evidence="1">The sequence shown here is derived from an EMBL/GenBank/DDBJ whole genome shotgun (WGS) entry which is preliminary data.</text>
</comment>
<evidence type="ECO:0000313" key="2">
    <source>
        <dbReference type="Proteomes" id="UP000003340"/>
    </source>
</evidence>
<sequence>MQKGNWPFGQFPFYLSAKFQIAVTLQQFKDCDLSGVAIELILIENI</sequence>
<evidence type="ECO:0000313" key="1">
    <source>
        <dbReference type="EMBL" id="EEG28748.1"/>
    </source>
</evidence>
<dbReference type="STRING" id="537013.CLOSTMETH_03647"/>
<proteinExistence type="predicted"/>